<keyword evidence="2" id="KW-1185">Reference proteome</keyword>
<evidence type="ECO:0000313" key="2">
    <source>
        <dbReference type="Proteomes" id="UP000828048"/>
    </source>
</evidence>
<proteinExistence type="predicted"/>
<dbReference type="EMBL" id="CM037152">
    <property type="protein sequence ID" value="KAH7835830.1"/>
    <property type="molecule type" value="Genomic_DNA"/>
</dbReference>
<comment type="caution">
    <text evidence="1">The sequence shown here is derived from an EMBL/GenBank/DDBJ whole genome shotgun (WGS) entry which is preliminary data.</text>
</comment>
<dbReference type="Proteomes" id="UP000828048">
    <property type="component" value="Chromosome 2"/>
</dbReference>
<gene>
    <name evidence="1" type="ORF">Vadar_030254</name>
</gene>
<organism evidence="1 2">
    <name type="scientific">Vaccinium darrowii</name>
    <dbReference type="NCBI Taxonomy" id="229202"/>
    <lineage>
        <taxon>Eukaryota</taxon>
        <taxon>Viridiplantae</taxon>
        <taxon>Streptophyta</taxon>
        <taxon>Embryophyta</taxon>
        <taxon>Tracheophyta</taxon>
        <taxon>Spermatophyta</taxon>
        <taxon>Magnoliopsida</taxon>
        <taxon>eudicotyledons</taxon>
        <taxon>Gunneridae</taxon>
        <taxon>Pentapetalae</taxon>
        <taxon>asterids</taxon>
        <taxon>Ericales</taxon>
        <taxon>Ericaceae</taxon>
        <taxon>Vaccinioideae</taxon>
        <taxon>Vaccinieae</taxon>
        <taxon>Vaccinium</taxon>
    </lineage>
</organism>
<accession>A0ACB7X5R7</accession>
<sequence>MEEALRRLNGLTHASESDPHHYPTSSTTTLKRCTTTPSAANKRSQKDTTASSGNNNQMRYRGVRRRPWGRYAAEIRDPQSKERRWLGTFDTAEEAACAYDCAARAMRGIKARTNFVYPSSPPHHHQYTPLENNLIHPFFSFKKPSQPSIIRNISLPMSSSSNFQSFSGPHGNFPVPQSQRNNNMNSNDNSLNTLLFRNGLSSSSSSSSTGLTQSVAPIYENTPSRSRKFTSSVSLSSENFGVLPKMEDHHLQSYDNTPVDLGLENDQVDGMDFFQSEQSGSGLLEEVLNGFYPKPQPKTEMLKTQKGVNQSRAFGELKGAEDGNLNGFGTHFDSFSGGFGSGLGPMGDDYQSGFQFPAAAAGDVFQYSDLFGVFAAAAENMQNA</sequence>
<evidence type="ECO:0000313" key="1">
    <source>
        <dbReference type="EMBL" id="KAH7835830.1"/>
    </source>
</evidence>
<name>A0ACB7X5R7_9ERIC</name>
<protein>
    <submittedName>
        <fullName evidence="1">Uncharacterized protein</fullName>
    </submittedName>
</protein>
<reference evidence="1 2" key="1">
    <citation type="journal article" date="2021" name="Hortic Res">
        <title>High-quality reference genome and annotation aids understanding of berry development for evergreen blueberry (Vaccinium darrowii).</title>
        <authorList>
            <person name="Yu J."/>
            <person name="Hulse-Kemp A.M."/>
            <person name="Babiker E."/>
            <person name="Staton M."/>
        </authorList>
    </citation>
    <scope>NUCLEOTIDE SEQUENCE [LARGE SCALE GENOMIC DNA]</scope>
    <source>
        <strain evidence="2">cv. NJ 8807/NJ 8810</strain>
        <tissue evidence="1">Young leaf</tissue>
    </source>
</reference>